<dbReference type="InterPro" id="IPR027417">
    <property type="entry name" value="P-loop_NTPase"/>
</dbReference>
<dbReference type="AlphaFoldDB" id="A0A840RN98"/>
<dbReference type="PIRSF" id="PIRSF037290">
    <property type="entry name" value="UCP037290"/>
    <property type="match status" value="1"/>
</dbReference>
<protein>
    <recommendedName>
        <fullName evidence="4">Protein ImuA</fullName>
    </recommendedName>
</protein>
<sequence>MNDAALVSVLQHPAVWRGDGRMGAAPATVPSAFRALDAQLPGGGWAVGSVTELLLGNGTGSGELPLLWPALGQIARAREVVLIAPPQVPYAPAWQQAGIDPGRMLWLQPASVTESLWAMEQALREPACGAVLGWIQGFIDDRACRRLQLAAKSGQSYGFLLRPGRGHPVPSPLPLRLSVATTDEGWQVHILKRRGLPLTAPVCLTRQEARYALAGLAPAVVAAGSLSATASRLTH</sequence>
<dbReference type="EMBL" id="JACHHN010000012">
    <property type="protein sequence ID" value="MBB5193643.1"/>
    <property type="molecule type" value="Genomic_DNA"/>
</dbReference>
<evidence type="ECO:0000256" key="1">
    <source>
        <dbReference type="ARBA" id="ARBA00022763"/>
    </source>
</evidence>
<gene>
    <name evidence="2" type="ORF">HNQ50_004401</name>
</gene>
<dbReference type="InterPro" id="IPR017166">
    <property type="entry name" value="UCP037290"/>
</dbReference>
<evidence type="ECO:0000313" key="2">
    <source>
        <dbReference type="EMBL" id="MBB5193643.1"/>
    </source>
</evidence>
<name>A0A840RN98_9NEIS</name>
<dbReference type="InterPro" id="IPR047610">
    <property type="entry name" value="ImuA_translesion"/>
</dbReference>
<comment type="caution">
    <text evidence="2">The sequence shown here is derived from an EMBL/GenBank/DDBJ whole genome shotgun (WGS) entry which is preliminary data.</text>
</comment>
<dbReference type="RefSeq" id="WP_184103491.1">
    <property type="nucleotide sequence ID" value="NZ_JACHHN010000012.1"/>
</dbReference>
<dbReference type="SUPFAM" id="SSF52540">
    <property type="entry name" value="P-loop containing nucleoside triphosphate hydrolases"/>
    <property type="match status" value="1"/>
</dbReference>
<keyword evidence="3" id="KW-1185">Reference proteome</keyword>
<evidence type="ECO:0008006" key="4">
    <source>
        <dbReference type="Google" id="ProtNLM"/>
    </source>
</evidence>
<reference evidence="2 3" key="1">
    <citation type="submission" date="2020-08" db="EMBL/GenBank/DDBJ databases">
        <title>Genomic Encyclopedia of Type Strains, Phase IV (KMG-IV): sequencing the most valuable type-strain genomes for metagenomic binning, comparative biology and taxonomic classification.</title>
        <authorList>
            <person name="Goeker M."/>
        </authorList>
    </citation>
    <scope>NUCLEOTIDE SEQUENCE [LARGE SCALE GENOMIC DNA]</scope>
    <source>
        <strain evidence="2 3">DSM 18233</strain>
    </source>
</reference>
<evidence type="ECO:0000313" key="3">
    <source>
        <dbReference type="Proteomes" id="UP000543030"/>
    </source>
</evidence>
<dbReference type="PANTHER" id="PTHR35369:SF3">
    <property type="entry name" value="TRANSLESION DNA SYNTHESIS-ASSOCIATED PROTEIN IMUA"/>
    <property type="match status" value="1"/>
</dbReference>
<keyword evidence="1" id="KW-0227">DNA damage</keyword>
<dbReference type="GO" id="GO:0006281">
    <property type="term" value="P:DNA repair"/>
    <property type="evidence" value="ECO:0007669"/>
    <property type="project" value="TreeGrafter"/>
</dbReference>
<dbReference type="Proteomes" id="UP000543030">
    <property type="component" value="Unassembled WGS sequence"/>
</dbReference>
<dbReference type="NCBIfam" id="NF033429">
    <property type="entry name" value="ImuA_translesion"/>
    <property type="match status" value="1"/>
</dbReference>
<dbReference type="PANTHER" id="PTHR35369">
    <property type="entry name" value="BLR3025 PROTEIN-RELATED"/>
    <property type="match status" value="1"/>
</dbReference>
<dbReference type="Gene3D" id="3.40.50.300">
    <property type="entry name" value="P-loop containing nucleotide triphosphate hydrolases"/>
    <property type="match status" value="1"/>
</dbReference>
<dbReference type="InterPro" id="IPR050356">
    <property type="entry name" value="SulA_CellDiv_inhibitor"/>
</dbReference>
<accession>A0A840RN98</accession>
<proteinExistence type="predicted"/>
<organism evidence="2 3">
    <name type="scientific">Silvimonas terrae</name>
    <dbReference type="NCBI Taxonomy" id="300266"/>
    <lineage>
        <taxon>Bacteria</taxon>
        <taxon>Pseudomonadati</taxon>
        <taxon>Pseudomonadota</taxon>
        <taxon>Betaproteobacteria</taxon>
        <taxon>Neisseriales</taxon>
        <taxon>Chitinibacteraceae</taxon>
        <taxon>Silvimonas</taxon>
    </lineage>
</organism>